<dbReference type="AlphaFoldDB" id="A0AAD8A784"/>
<evidence type="ECO:0000313" key="2">
    <source>
        <dbReference type="Proteomes" id="UP001233999"/>
    </source>
</evidence>
<dbReference type="Proteomes" id="UP001233999">
    <property type="component" value="Unassembled WGS sequence"/>
</dbReference>
<comment type="caution">
    <text evidence="1">The sequence shown here is derived from an EMBL/GenBank/DDBJ whole genome shotgun (WGS) entry which is preliminary data.</text>
</comment>
<keyword evidence="2" id="KW-1185">Reference proteome</keyword>
<accession>A0AAD8A784</accession>
<sequence length="121" mass="13890">ILKKWAWVHLLDEASRVVRGVAILPRYNTRGSRYLSPLGNRGGPVIPPGTWVHLLDEASRMVRGVAILTPSQHSGIPIFMTRAISFNFCTFVRKSSCYWMFCYSFYSFWKGTHTDNYIKST</sequence>
<reference evidence="1" key="1">
    <citation type="journal article" date="2023" name="IScience">
        <title>Live-bearing cockroach genome reveals convergent evolutionary mechanisms linked to viviparity in insects and beyond.</title>
        <authorList>
            <person name="Fouks B."/>
            <person name="Harrison M.C."/>
            <person name="Mikhailova A.A."/>
            <person name="Marchal E."/>
            <person name="English S."/>
            <person name="Carruthers M."/>
            <person name="Jennings E.C."/>
            <person name="Chiamaka E.L."/>
            <person name="Frigard R.A."/>
            <person name="Pippel M."/>
            <person name="Attardo G.M."/>
            <person name="Benoit J.B."/>
            <person name="Bornberg-Bauer E."/>
            <person name="Tobe S.S."/>
        </authorList>
    </citation>
    <scope>NUCLEOTIDE SEQUENCE</scope>
    <source>
        <strain evidence="1">Stay&amp;Tobe</strain>
    </source>
</reference>
<name>A0AAD8A784_DIPPU</name>
<feature type="non-terminal residue" evidence="1">
    <location>
        <position position="121"/>
    </location>
</feature>
<gene>
    <name evidence="1" type="ORF">L9F63_027603</name>
</gene>
<dbReference type="EMBL" id="JASPKZ010003408">
    <property type="protein sequence ID" value="KAJ9593754.1"/>
    <property type="molecule type" value="Genomic_DNA"/>
</dbReference>
<organism evidence="1 2">
    <name type="scientific">Diploptera punctata</name>
    <name type="common">Pacific beetle cockroach</name>
    <dbReference type="NCBI Taxonomy" id="6984"/>
    <lineage>
        <taxon>Eukaryota</taxon>
        <taxon>Metazoa</taxon>
        <taxon>Ecdysozoa</taxon>
        <taxon>Arthropoda</taxon>
        <taxon>Hexapoda</taxon>
        <taxon>Insecta</taxon>
        <taxon>Pterygota</taxon>
        <taxon>Neoptera</taxon>
        <taxon>Polyneoptera</taxon>
        <taxon>Dictyoptera</taxon>
        <taxon>Blattodea</taxon>
        <taxon>Blaberoidea</taxon>
        <taxon>Blaberidae</taxon>
        <taxon>Diplopterinae</taxon>
        <taxon>Diploptera</taxon>
    </lineage>
</organism>
<reference evidence="1" key="2">
    <citation type="submission" date="2023-05" db="EMBL/GenBank/DDBJ databases">
        <authorList>
            <person name="Fouks B."/>
        </authorList>
    </citation>
    <scope>NUCLEOTIDE SEQUENCE</scope>
    <source>
        <strain evidence="1">Stay&amp;Tobe</strain>
        <tissue evidence="1">Testes</tissue>
    </source>
</reference>
<evidence type="ECO:0000313" key="1">
    <source>
        <dbReference type="EMBL" id="KAJ9593754.1"/>
    </source>
</evidence>
<proteinExistence type="predicted"/>
<feature type="non-terminal residue" evidence="1">
    <location>
        <position position="1"/>
    </location>
</feature>
<protein>
    <submittedName>
        <fullName evidence="1">Uncharacterized protein</fullName>
    </submittedName>
</protein>